<sequence length="85" mass="9426">MDFALEAQVVFVEERDDTVLLDQRVGGYWRMNPCGGLVLRALLAAGRWAAVAVLVDLYEISAQEAAADVDDFVRRLREADLLVST</sequence>
<dbReference type="Pfam" id="PF05402">
    <property type="entry name" value="PqqD"/>
    <property type="match status" value="1"/>
</dbReference>
<evidence type="ECO:0000313" key="1">
    <source>
        <dbReference type="EMBL" id="MBA8932062.1"/>
    </source>
</evidence>
<evidence type="ECO:0000313" key="2">
    <source>
        <dbReference type="Proteomes" id="UP000517916"/>
    </source>
</evidence>
<protein>
    <recommendedName>
        <fullName evidence="3">Coenzyme PQQ synthesis protein D (PqqD)</fullName>
    </recommendedName>
</protein>
<dbReference type="EMBL" id="JACJID010000010">
    <property type="protein sequence ID" value="MBA8932062.1"/>
    <property type="molecule type" value="Genomic_DNA"/>
</dbReference>
<keyword evidence="2" id="KW-1185">Reference proteome</keyword>
<organism evidence="1 2">
    <name type="scientific">Kutzneria viridogrisea</name>
    <dbReference type="NCBI Taxonomy" id="47990"/>
    <lineage>
        <taxon>Bacteria</taxon>
        <taxon>Bacillati</taxon>
        <taxon>Actinomycetota</taxon>
        <taxon>Actinomycetes</taxon>
        <taxon>Pseudonocardiales</taxon>
        <taxon>Pseudonocardiaceae</taxon>
        <taxon>Kutzneria</taxon>
    </lineage>
</organism>
<gene>
    <name evidence="1" type="ORF">BC739_009321</name>
</gene>
<dbReference type="RefSeq" id="WP_318296992.1">
    <property type="nucleotide sequence ID" value="NZ_BAAABQ010000072.1"/>
</dbReference>
<dbReference type="Proteomes" id="UP000517916">
    <property type="component" value="Unassembled WGS sequence"/>
</dbReference>
<name>A0ABR6BZN6_9PSEU</name>
<dbReference type="InterPro" id="IPR008792">
    <property type="entry name" value="PQQD"/>
</dbReference>
<dbReference type="Gene3D" id="1.10.10.1150">
    <property type="entry name" value="Coenzyme PQQ synthesis protein D (PqqD)"/>
    <property type="match status" value="1"/>
</dbReference>
<dbReference type="InterPro" id="IPR041881">
    <property type="entry name" value="PqqD_sf"/>
</dbReference>
<reference evidence="1 2" key="1">
    <citation type="submission" date="2020-08" db="EMBL/GenBank/DDBJ databases">
        <title>Genomic Encyclopedia of Archaeal and Bacterial Type Strains, Phase II (KMG-II): from individual species to whole genera.</title>
        <authorList>
            <person name="Goeker M."/>
        </authorList>
    </citation>
    <scope>NUCLEOTIDE SEQUENCE [LARGE SCALE GENOMIC DNA]</scope>
    <source>
        <strain evidence="1 2">DSM 43850</strain>
    </source>
</reference>
<evidence type="ECO:0008006" key="3">
    <source>
        <dbReference type="Google" id="ProtNLM"/>
    </source>
</evidence>
<comment type="caution">
    <text evidence="1">The sequence shown here is derived from an EMBL/GenBank/DDBJ whole genome shotgun (WGS) entry which is preliminary data.</text>
</comment>
<proteinExistence type="predicted"/>
<accession>A0ABR6BZN6</accession>